<organism evidence="1 2">
    <name type="scientific">Leptospira interrogans serovar Lora str. TE 1992</name>
    <dbReference type="NCBI Taxonomy" id="1193028"/>
    <lineage>
        <taxon>Bacteria</taxon>
        <taxon>Pseudomonadati</taxon>
        <taxon>Spirochaetota</taxon>
        <taxon>Spirochaetia</taxon>
        <taxon>Leptospirales</taxon>
        <taxon>Leptospiraceae</taxon>
        <taxon>Leptospira</taxon>
    </lineage>
</organism>
<protein>
    <submittedName>
        <fullName evidence="1">Uncharacterized protein</fullName>
    </submittedName>
</protein>
<evidence type="ECO:0000313" key="2">
    <source>
        <dbReference type="Proteomes" id="UP000011754"/>
    </source>
</evidence>
<evidence type="ECO:0000313" key="1">
    <source>
        <dbReference type="EMBL" id="EMF40844.1"/>
    </source>
</evidence>
<reference evidence="1 2" key="1">
    <citation type="submission" date="2013-01" db="EMBL/GenBank/DDBJ databases">
        <authorList>
            <person name="Harkins D.M."/>
            <person name="Durkin A.S."/>
            <person name="Brinkac L.M."/>
            <person name="Haft D.H."/>
            <person name="Selengut J.D."/>
            <person name="Sanka R."/>
            <person name="DePew J."/>
            <person name="Purushe J."/>
            <person name="Hartskeerl R.A."/>
            <person name="Ahmed A."/>
            <person name="van der Linden H."/>
            <person name="Goris M.G.A."/>
            <person name="Vinetz J.M."/>
            <person name="Sutton G.G."/>
            <person name="Nierman W.C."/>
            <person name="Fouts D.E."/>
        </authorList>
    </citation>
    <scope>NUCLEOTIDE SEQUENCE [LARGE SCALE GENOMIC DNA]</scope>
    <source>
        <strain evidence="1 2">TE 1992</strain>
    </source>
</reference>
<comment type="caution">
    <text evidence="1">The sequence shown here is derived from an EMBL/GenBank/DDBJ whole genome shotgun (WGS) entry which is preliminary data.</text>
</comment>
<dbReference type="Proteomes" id="UP000011754">
    <property type="component" value="Unassembled WGS sequence"/>
</dbReference>
<sequence>MQVKRLILVGTLEKCTFLSLLILKSYSTCGVGYDRKRDVELKESGTELIDEDSETFKNPGFRQTKIPSCLIFKIHSLFIIPPSTDINPVQITRREIQETT</sequence>
<accession>M3CHG1</accession>
<dbReference type="AlphaFoldDB" id="M3CHG1"/>
<dbReference type="EMBL" id="AKWW02000069">
    <property type="protein sequence ID" value="EMF40844.1"/>
    <property type="molecule type" value="Genomic_DNA"/>
</dbReference>
<gene>
    <name evidence="1" type="ORF">LEP1GSC067_2257</name>
</gene>
<dbReference type="AntiFam" id="ANF00001">
    <property type="entry name" value="Shadow ORF"/>
</dbReference>
<name>M3CHG1_LEPIR</name>
<proteinExistence type="predicted"/>